<dbReference type="SMART" id="SM00382">
    <property type="entry name" value="AAA"/>
    <property type="match status" value="1"/>
</dbReference>
<evidence type="ECO:0000256" key="1">
    <source>
        <dbReference type="ARBA" id="ARBA00005417"/>
    </source>
</evidence>
<dbReference type="PANTHER" id="PTHR43776">
    <property type="entry name" value="TRANSPORT ATP-BINDING PROTEIN"/>
    <property type="match status" value="1"/>
</dbReference>
<comment type="caution">
    <text evidence="6">The sequence shown here is derived from an EMBL/GenBank/DDBJ whole genome shotgun (WGS) entry which is preliminary data.</text>
</comment>
<name>A0A4Q1ATH4_9BACT</name>
<keyword evidence="2" id="KW-0813">Transport</keyword>
<reference evidence="6 7" key="1">
    <citation type="submission" date="2017-10" db="EMBL/GenBank/DDBJ databases">
        <title>Genomics of the genus Arcobacter.</title>
        <authorList>
            <person name="Perez-Cataluna A."/>
            <person name="Figueras M.J."/>
        </authorList>
    </citation>
    <scope>NUCLEOTIDE SEQUENCE [LARGE SCALE GENOMIC DNA]</scope>
    <source>
        <strain evidence="6 7">CECT 8441</strain>
    </source>
</reference>
<proteinExistence type="inferred from homology"/>
<evidence type="ECO:0000256" key="2">
    <source>
        <dbReference type="ARBA" id="ARBA00022448"/>
    </source>
</evidence>
<dbReference type="AlphaFoldDB" id="A0A4Q1ATH4"/>
<dbReference type="EMBL" id="PDKK01000002">
    <property type="protein sequence ID" value="RXK07470.1"/>
    <property type="molecule type" value="Genomic_DNA"/>
</dbReference>
<evidence type="ECO:0000313" key="6">
    <source>
        <dbReference type="EMBL" id="RXK07470.1"/>
    </source>
</evidence>
<keyword evidence="4 6" id="KW-0067">ATP-binding</keyword>
<dbReference type="GO" id="GO:0005524">
    <property type="term" value="F:ATP binding"/>
    <property type="evidence" value="ECO:0007669"/>
    <property type="project" value="UniProtKB-KW"/>
</dbReference>
<dbReference type="InterPro" id="IPR050319">
    <property type="entry name" value="ABC_transp_ATP-bind"/>
</dbReference>
<evidence type="ECO:0000256" key="3">
    <source>
        <dbReference type="ARBA" id="ARBA00022741"/>
    </source>
</evidence>
<dbReference type="PROSITE" id="PS50893">
    <property type="entry name" value="ABC_TRANSPORTER_2"/>
    <property type="match status" value="1"/>
</dbReference>
<gene>
    <name evidence="6" type="ORF">CRV07_03135</name>
</gene>
<dbReference type="PROSITE" id="PS00211">
    <property type="entry name" value="ABC_TRANSPORTER_1"/>
    <property type="match status" value="1"/>
</dbReference>
<dbReference type="Gene3D" id="3.40.50.300">
    <property type="entry name" value="P-loop containing nucleotide triphosphate hydrolases"/>
    <property type="match status" value="1"/>
</dbReference>
<dbReference type="SUPFAM" id="SSF52540">
    <property type="entry name" value="P-loop containing nucleoside triphosphate hydrolases"/>
    <property type="match status" value="1"/>
</dbReference>
<dbReference type="InterPro" id="IPR027417">
    <property type="entry name" value="P-loop_NTPase"/>
</dbReference>
<sequence>MLKIENVYKMYNKNSIALKNINFNVKRGDTVGIIGESGSGKSSLGKLILGLDRVTKGKILIENKDSSSWHKNNLGEVSFVFQNYKESLNPFFTIEESIQEIFWKEKKRTKSELESFLKMINLEKIILSRFPHELSGGELQRIAILRALLTDPTLLVLDEALNALDISNQILITNLLKKKKEKKAMTTILISHDLEIATMFCDKLIILKEGELIEILNSDFLKDAKHSYTKTLLDAVIPLNLD</sequence>
<keyword evidence="3" id="KW-0547">Nucleotide-binding</keyword>
<dbReference type="Pfam" id="PF00005">
    <property type="entry name" value="ABC_tran"/>
    <property type="match status" value="1"/>
</dbReference>
<dbReference type="InterPro" id="IPR017871">
    <property type="entry name" value="ABC_transporter-like_CS"/>
</dbReference>
<dbReference type="InterPro" id="IPR003439">
    <property type="entry name" value="ABC_transporter-like_ATP-bd"/>
</dbReference>
<dbReference type="GO" id="GO:0055085">
    <property type="term" value="P:transmembrane transport"/>
    <property type="evidence" value="ECO:0007669"/>
    <property type="project" value="UniProtKB-ARBA"/>
</dbReference>
<dbReference type="Proteomes" id="UP000289758">
    <property type="component" value="Unassembled WGS sequence"/>
</dbReference>
<dbReference type="GO" id="GO:0016887">
    <property type="term" value="F:ATP hydrolysis activity"/>
    <property type="evidence" value="ECO:0007669"/>
    <property type="project" value="InterPro"/>
</dbReference>
<keyword evidence="7" id="KW-1185">Reference proteome</keyword>
<comment type="similarity">
    <text evidence="1">Belongs to the ABC transporter superfamily.</text>
</comment>
<evidence type="ECO:0000313" key="7">
    <source>
        <dbReference type="Proteomes" id="UP000289758"/>
    </source>
</evidence>
<dbReference type="PANTHER" id="PTHR43776:SF7">
    <property type="entry name" value="D,D-DIPEPTIDE TRANSPORT ATP-BINDING PROTEIN DDPF-RELATED"/>
    <property type="match status" value="1"/>
</dbReference>
<dbReference type="RefSeq" id="WP_129086359.1">
    <property type="nucleotide sequence ID" value="NZ_CP053836.1"/>
</dbReference>
<dbReference type="OrthoDB" id="9814623at2"/>
<organism evidence="6 7">
    <name type="scientific">Halarcobacter ebronensis</name>
    <dbReference type="NCBI Taxonomy" id="1462615"/>
    <lineage>
        <taxon>Bacteria</taxon>
        <taxon>Pseudomonadati</taxon>
        <taxon>Campylobacterota</taxon>
        <taxon>Epsilonproteobacteria</taxon>
        <taxon>Campylobacterales</taxon>
        <taxon>Arcobacteraceae</taxon>
        <taxon>Halarcobacter</taxon>
    </lineage>
</organism>
<protein>
    <submittedName>
        <fullName evidence="6">Peptide ABC transporter ATP-binding protein</fullName>
    </submittedName>
</protein>
<accession>A0A4Q1ATH4</accession>
<evidence type="ECO:0000256" key="4">
    <source>
        <dbReference type="ARBA" id="ARBA00022840"/>
    </source>
</evidence>
<evidence type="ECO:0000259" key="5">
    <source>
        <dbReference type="PROSITE" id="PS50893"/>
    </source>
</evidence>
<feature type="domain" description="ABC transporter" evidence="5">
    <location>
        <begin position="2"/>
        <end position="234"/>
    </location>
</feature>
<dbReference type="CDD" id="cd03257">
    <property type="entry name" value="ABC_NikE_OppD_transporters"/>
    <property type="match status" value="1"/>
</dbReference>
<dbReference type="InterPro" id="IPR003593">
    <property type="entry name" value="AAA+_ATPase"/>
</dbReference>